<evidence type="ECO:0000256" key="13">
    <source>
        <dbReference type="ARBA" id="ARBA00025527"/>
    </source>
</evidence>
<evidence type="ECO:0000256" key="4">
    <source>
        <dbReference type="ARBA" id="ARBA00004958"/>
    </source>
</evidence>
<dbReference type="Proteomes" id="UP000322976">
    <property type="component" value="Unassembled WGS sequence"/>
</dbReference>
<dbReference type="Pfam" id="PF00291">
    <property type="entry name" value="PALP"/>
    <property type="match status" value="1"/>
</dbReference>
<keyword evidence="12 16" id="KW-0456">Lyase</keyword>
<comment type="caution">
    <text evidence="16">The sequence shown here is derived from an EMBL/GenBank/DDBJ whole genome shotgun (WGS) entry which is preliminary data.</text>
</comment>
<comment type="function">
    <text evidence="13">Catalyzes the anaerobic formation of alpha-ketobutyrate and ammonia from threonine in a two-step reaction. The first step involved a dehydration of threonine and a production of enamine intermediates (aminocrotonate), which tautomerizes to its imine form (iminobutyrate). Both intermediates are unstable and short-lived. The second step is the nonenzymatic hydrolysis of the enamine/imine intermediates to form 2-ketobutyrate and free ammonia. In the low water environment of the cell, the second step is accelerated by RidA.</text>
</comment>
<evidence type="ECO:0000256" key="2">
    <source>
        <dbReference type="ARBA" id="ARBA00001933"/>
    </source>
</evidence>
<evidence type="ECO:0000256" key="1">
    <source>
        <dbReference type="ARBA" id="ARBA00001274"/>
    </source>
</evidence>
<evidence type="ECO:0000256" key="12">
    <source>
        <dbReference type="ARBA" id="ARBA00023239"/>
    </source>
</evidence>
<evidence type="ECO:0000256" key="9">
    <source>
        <dbReference type="ARBA" id="ARBA00022533"/>
    </source>
</evidence>
<evidence type="ECO:0000313" key="17">
    <source>
        <dbReference type="Proteomes" id="UP000322976"/>
    </source>
</evidence>
<keyword evidence="10" id="KW-0100">Branched-chain amino acid biosynthesis</keyword>
<dbReference type="InterPro" id="IPR045865">
    <property type="entry name" value="ACT-like_dom_sf"/>
</dbReference>
<dbReference type="FunFam" id="3.40.50.1100:FF:000007">
    <property type="entry name" value="L-threonine dehydratase catabolic TdcB"/>
    <property type="match status" value="1"/>
</dbReference>
<feature type="domain" description="ACT" evidence="15">
    <location>
        <begin position="329"/>
        <end position="401"/>
    </location>
</feature>
<comment type="pathway">
    <text evidence="3">Amino-acid biosynthesis; L-isoleucine biosynthesis; 2-oxobutanoate from L-threonine: step 1/1.</text>
</comment>
<dbReference type="EC" id="4.3.1.19" evidence="7"/>
<proteinExistence type="inferred from homology"/>
<evidence type="ECO:0000256" key="7">
    <source>
        <dbReference type="ARBA" id="ARBA00012096"/>
    </source>
</evidence>
<dbReference type="SUPFAM" id="SSF55021">
    <property type="entry name" value="ACT-like"/>
    <property type="match status" value="1"/>
</dbReference>
<comment type="subunit">
    <text evidence="6">In the native structure, TdcB is in a dimeric form, whereas in the TdcB-AMP complex, it exists in a tetrameric form (dimer of dimers).</text>
</comment>
<evidence type="ECO:0000256" key="14">
    <source>
        <dbReference type="ARBA" id="ARBA00031427"/>
    </source>
</evidence>
<dbReference type="PANTHER" id="PTHR48078">
    <property type="entry name" value="THREONINE DEHYDRATASE, MITOCHONDRIAL-RELATED"/>
    <property type="match status" value="1"/>
</dbReference>
<dbReference type="GO" id="GO:0009097">
    <property type="term" value="P:isoleucine biosynthetic process"/>
    <property type="evidence" value="ECO:0007669"/>
    <property type="project" value="UniProtKB-UniPathway"/>
</dbReference>
<dbReference type="AlphaFoldDB" id="A0A5D8QD10"/>
<keyword evidence="9" id="KW-0021">Allosteric enzyme</keyword>
<reference evidence="16 17" key="1">
    <citation type="submission" date="2019-08" db="EMBL/GenBank/DDBJ databases">
        <title>Calorimonas adulescens gen. nov., sp. nov., an anaerobic thermophilic bacterium from Sakhalin hot spring.</title>
        <authorList>
            <person name="Khomyakova M.A."/>
            <person name="Merkel A.Y."/>
            <person name="Novikov A."/>
            <person name="Bonch-Osmolovskaya E.A."/>
            <person name="Slobodkin A.I."/>
        </authorList>
    </citation>
    <scope>NUCLEOTIDE SEQUENCE [LARGE SCALE GENOMIC DNA]</scope>
    <source>
        <strain evidence="16 17">A05MB</strain>
    </source>
</reference>
<comment type="catalytic activity">
    <reaction evidence="1">
        <text>L-threonine = 2-oxobutanoate + NH4(+)</text>
        <dbReference type="Rhea" id="RHEA:22108"/>
        <dbReference type="ChEBI" id="CHEBI:16763"/>
        <dbReference type="ChEBI" id="CHEBI:28938"/>
        <dbReference type="ChEBI" id="CHEBI:57926"/>
        <dbReference type="EC" id="4.3.1.19"/>
    </reaction>
</comment>
<evidence type="ECO:0000256" key="5">
    <source>
        <dbReference type="ARBA" id="ARBA00010869"/>
    </source>
</evidence>
<dbReference type="EMBL" id="VTPS01000014">
    <property type="protein sequence ID" value="TZE81423.1"/>
    <property type="molecule type" value="Genomic_DNA"/>
</dbReference>
<dbReference type="CDD" id="cd01562">
    <property type="entry name" value="Thr-dehyd"/>
    <property type="match status" value="1"/>
</dbReference>
<dbReference type="GO" id="GO:0030170">
    <property type="term" value="F:pyridoxal phosphate binding"/>
    <property type="evidence" value="ECO:0007669"/>
    <property type="project" value="InterPro"/>
</dbReference>
<sequence length="401" mass="42823">MSFPALKDIEEARQCLSTVVEETGLVYNKVFSDMTGGNIFLKTENLQKTGSFKLRGAYNRIAHLTEKERSNGVVASSAGNHAQGVALAASSFGIKSTIVMPKHAPISKVTATKSYGAEVVLHGNIYDEAYQKAREIQEETGATFIHPFDDPMVIAGQGTIGLEILDDMPDVDIVIAPIGGGGLISGLAIALKSIRPNIRVIGVQAANAPSMYESFKSGKMNIVDCIPSIADGISVKVPGNLTYEVIKKYVDDIVLVGEDEIAEAILLLMEKAKVVSEGAGAVPVAALLNGKINIKGKKVAAVISGGNIDVNILAQVMDRGLIRQGRKLMISTMMPDKPGTLCRMVELIAAEGANILSILHDRLALDVPIGYAKVEVVLETSDEEHGMRIIKRLLESGYKVN</sequence>
<dbReference type="InterPro" id="IPR050147">
    <property type="entry name" value="Ser/Thr_Dehydratase"/>
</dbReference>
<evidence type="ECO:0000313" key="16">
    <source>
        <dbReference type="EMBL" id="TZE81423.1"/>
    </source>
</evidence>
<dbReference type="InterPro" id="IPR002912">
    <property type="entry name" value="ACT_dom"/>
</dbReference>
<dbReference type="InterPro" id="IPR036052">
    <property type="entry name" value="TrpB-like_PALP_sf"/>
</dbReference>
<comment type="cofactor">
    <cofactor evidence="2">
        <name>pyridoxal 5'-phosphate</name>
        <dbReference type="ChEBI" id="CHEBI:597326"/>
    </cofactor>
</comment>
<keyword evidence="17" id="KW-1185">Reference proteome</keyword>
<dbReference type="PROSITE" id="PS51671">
    <property type="entry name" value="ACT"/>
    <property type="match status" value="1"/>
</dbReference>
<dbReference type="PANTHER" id="PTHR48078:SF6">
    <property type="entry name" value="L-THREONINE DEHYDRATASE CATABOLIC TDCB"/>
    <property type="match status" value="1"/>
</dbReference>
<name>A0A5D8QD10_9THEO</name>
<dbReference type="GO" id="GO:0006565">
    <property type="term" value="P:L-serine catabolic process"/>
    <property type="evidence" value="ECO:0007669"/>
    <property type="project" value="TreeGrafter"/>
</dbReference>
<dbReference type="GO" id="GO:0004794">
    <property type="term" value="F:threonine deaminase activity"/>
    <property type="evidence" value="ECO:0007669"/>
    <property type="project" value="UniProtKB-EC"/>
</dbReference>
<dbReference type="InterPro" id="IPR044561">
    <property type="entry name" value="ACT_ThrD-II-like"/>
</dbReference>
<comment type="similarity">
    <text evidence="5">Belongs to the serine/threonine dehydratase family.</text>
</comment>
<dbReference type="InterPro" id="IPR005789">
    <property type="entry name" value="Thr_deHydtase_catblc"/>
</dbReference>
<keyword evidence="10" id="KW-0028">Amino-acid biosynthesis</keyword>
<keyword evidence="10" id="KW-0412">Isoleucine biosynthesis</keyword>
<dbReference type="NCBIfam" id="TIGR01127">
    <property type="entry name" value="ilvA_1Cterm"/>
    <property type="match status" value="1"/>
</dbReference>
<organism evidence="16 17">
    <name type="scientific">Calorimonas adulescens</name>
    <dbReference type="NCBI Taxonomy" id="2606906"/>
    <lineage>
        <taxon>Bacteria</taxon>
        <taxon>Bacillati</taxon>
        <taxon>Bacillota</taxon>
        <taxon>Clostridia</taxon>
        <taxon>Thermoanaerobacterales</taxon>
        <taxon>Thermoanaerobacteraceae</taxon>
        <taxon>Calorimonas</taxon>
    </lineage>
</organism>
<evidence type="ECO:0000256" key="11">
    <source>
        <dbReference type="ARBA" id="ARBA00022898"/>
    </source>
</evidence>
<dbReference type="UniPathway" id="UPA00047">
    <property type="reaction ID" value="UER00054"/>
</dbReference>
<evidence type="ECO:0000256" key="3">
    <source>
        <dbReference type="ARBA" id="ARBA00004810"/>
    </source>
</evidence>
<keyword evidence="11" id="KW-0663">Pyridoxal phosphate</keyword>
<dbReference type="CDD" id="cd04886">
    <property type="entry name" value="ACT_ThrD-II-like"/>
    <property type="match status" value="1"/>
</dbReference>
<dbReference type="PROSITE" id="PS00165">
    <property type="entry name" value="DEHYDRATASE_SER_THR"/>
    <property type="match status" value="1"/>
</dbReference>
<dbReference type="InterPro" id="IPR001926">
    <property type="entry name" value="TrpB-like_PALP"/>
</dbReference>
<dbReference type="UniPathway" id="UPA00052">
    <property type="reaction ID" value="UER00507"/>
</dbReference>
<dbReference type="InterPro" id="IPR000634">
    <property type="entry name" value="Ser/Thr_deHydtase_PyrdxlP-BS"/>
</dbReference>
<dbReference type="Gene3D" id="3.40.50.1100">
    <property type="match status" value="2"/>
</dbReference>
<dbReference type="SUPFAM" id="SSF53686">
    <property type="entry name" value="Tryptophan synthase beta subunit-like PLP-dependent enzymes"/>
    <property type="match status" value="1"/>
</dbReference>
<evidence type="ECO:0000256" key="6">
    <source>
        <dbReference type="ARBA" id="ARBA00011447"/>
    </source>
</evidence>
<dbReference type="GO" id="GO:0070689">
    <property type="term" value="P:L-threonine catabolic process to propionate"/>
    <property type="evidence" value="ECO:0007669"/>
    <property type="project" value="UniProtKB-UniPathway"/>
</dbReference>
<dbReference type="RefSeq" id="WP_149545738.1">
    <property type="nucleotide sequence ID" value="NZ_VTPS01000014.1"/>
</dbReference>
<protein>
    <recommendedName>
        <fullName evidence="8">L-threonine dehydratase catabolic TdcB</fullName>
        <ecNumber evidence="7">4.3.1.19</ecNumber>
    </recommendedName>
    <alternativeName>
        <fullName evidence="14">Threonine deaminase</fullName>
    </alternativeName>
</protein>
<evidence type="ECO:0000259" key="15">
    <source>
        <dbReference type="PROSITE" id="PS51671"/>
    </source>
</evidence>
<evidence type="ECO:0000256" key="10">
    <source>
        <dbReference type="ARBA" id="ARBA00022624"/>
    </source>
</evidence>
<gene>
    <name evidence="16" type="ORF">FWJ32_09600</name>
</gene>
<evidence type="ECO:0000256" key="8">
    <source>
        <dbReference type="ARBA" id="ARBA00022248"/>
    </source>
</evidence>
<accession>A0A5D8QD10</accession>
<dbReference type="GO" id="GO:0003941">
    <property type="term" value="F:L-serine ammonia-lyase activity"/>
    <property type="evidence" value="ECO:0007669"/>
    <property type="project" value="TreeGrafter"/>
</dbReference>
<comment type="pathway">
    <text evidence="4">Amino-acid degradation; L-threonine degradation via propanoate pathway; propanoate from L-threonine: step 1/4.</text>
</comment>